<organism evidence="1 2">
    <name type="scientific">Nemania bipapillata</name>
    <dbReference type="NCBI Taxonomy" id="110536"/>
    <lineage>
        <taxon>Eukaryota</taxon>
        <taxon>Fungi</taxon>
        <taxon>Dikarya</taxon>
        <taxon>Ascomycota</taxon>
        <taxon>Pezizomycotina</taxon>
        <taxon>Sordariomycetes</taxon>
        <taxon>Xylariomycetidae</taxon>
        <taxon>Xylariales</taxon>
        <taxon>Xylariaceae</taxon>
        <taxon>Nemania</taxon>
    </lineage>
</organism>
<name>A0ACC2J3K7_9PEZI</name>
<keyword evidence="2" id="KW-1185">Reference proteome</keyword>
<proteinExistence type="predicted"/>
<protein>
    <submittedName>
        <fullName evidence="1">Uncharacterized protein</fullName>
    </submittedName>
</protein>
<evidence type="ECO:0000313" key="1">
    <source>
        <dbReference type="EMBL" id="KAJ8121783.1"/>
    </source>
</evidence>
<reference evidence="1" key="1">
    <citation type="submission" date="2022-11" db="EMBL/GenBank/DDBJ databases">
        <title>Genome Sequence of Nemania bipapillata.</title>
        <authorList>
            <person name="Buettner E."/>
        </authorList>
    </citation>
    <scope>NUCLEOTIDE SEQUENCE</scope>
    <source>
        <strain evidence="1">CP14</strain>
    </source>
</reference>
<gene>
    <name evidence="1" type="ORF">ONZ43_g1854</name>
</gene>
<sequence>MSSFPPPPPPPGWGPPPPPPPPPGPPSDFLPPPPGIPAPPPPGYRPTTDPHLAKFEQKKKEWLRMQRNRFGEKRKGGFVETQKADMPPEHLRKIVRDIGDVSQKKYTSDKRSYLGALKFMPHAVMKLLENMPMPWESTREWAISIDRQNGAAPRRLRLLPSDTMQLCDDETMDATHRLGAKSRIYCMPIPHLTLKQHRGILV</sequence>
<dbReference type="Proteomes" id="UP001153334">
    <property type="component" value="Unassembled WGS sequence"/>
</dbReference>
<accession>A0ACC2J3K7</accession>
<comment type="caution">
    <text evidence="1">The sequence shown here is derived from an EMBL/GenBank/DDBJ whole genome shotgun (WGS) entry which is preliminary data.</text>
</comment>
<dbReference type="EMBL" id="JAPESX010000347">
    <property type="protein sequence ID" value="KAJ8121783.1"/>
    <property type="molecule type" value="Genomic_DNA"/>
</dbReference>
<evidence type="ECO:0000313" key="2">
    <source>
        <dbReference type="Proteomes" id="UP001153334"/>
    </source>
</evidence>